<evidence type="ECO:0000256" key="1">
    <source>
        <dbReference type="SAM" id="SignalP"/>
    </source>
</evidence>
<proteinExistence type="predicted"/>
<comment type="caution">
    <text evidence="2">The sequence shown here is derived from an EMBL/GenBank/DDBJ whole genome shotgun (WGS) entry which is preliminary data.</text>
</comment>
<evidence type="ECO:0000313" key="2">
    <source>
        <dbReference type="EMBL" id="MBB3840087.1"/>
    </source>
</evidence>
<protein>
    <submittedName>
        <fullName evidence="2">Uncharacterized protein</fullName>
    </submittedName>
</protein>
<sequence>MKKIFLLMLLGLMLELPTAQAKTASMAETTTIEAASDAKTLRKKRRNRQRKGFMWGLFRKRNACDCPKH</sequence>
<name>A0A7W5ZR29_9BACT</name>
<reference evidence="2 3" key="1">
    <citation type="submission" date="2020-08" db="EMBL/GenBank/DDBJ databases">
        <title>Genomic Encyclopedia of Type Strains, Phase IV (KMG-IV): sequencing the most valuable type-strain genomes for metagenomic binning, comparative biology and taxonomic classification.</title>
        <authorList>
            <person name="Goeker M."/>
        </authorList>
    </citation>
    <scope>NUCLEOTIDE SEQUENCE [LARGE SCALE GENOMIC DNA]</scope>
    <source>
        <strain evidence="2 3">DSM 17976</strain>
    </source>
</reference>
<dbReference type="AlphaFoldDB" id="A0A7W5ZR29"/>
<keyword evidence="1" id="KW-0732">Signal</keyword>
<dbReference type="RefSeq" id="WP_164489914.1">
    <property type="nucleotide sequence ID" value="NZ_JACIBY010000009.1"/>
</dbReference>
<accession>A0A7W5ZR29</accession>
<evidence type="ECO:0000313" key="3">
    <source>
        <dbReference type="Proteomes" id="UP000541352"/>
    </source>
</evidence>
<dbReference type="EMBL" id="JACIBY010000009">
    <property type="protein sequence ID" value="MBB3840087.1"/>
    <property type="molecule type" value="Genomic_DNA"/>
</dbReference>
<keyword evidence="3" id="KW-1185">Reference proteome</keyword>
<gene>
    <name evidence="2" type="ORF">FHS57_004100</name>
</gene>
<feature type="signal peptide" evidence="1">
    <location>
        <begin position="1"/>
        <end position="21"/>
    </location>
</feature>
<dbReference type="Proteomes" id="UP000541352">
    <property type="component" value="Unassembled WGS sequence"/>
</dbReference>
<feature type="chain" id="PRO_5030970747" evidence="1">
    <location>
        <begin position="22"/>
        <end position="69"/>
    </location>
</feature>
<organism evidence="2 3">
    <name type="scientific">Runella defluvii</name>
    <dbReference type="NCBI Taxonomy" id="370973"/>
    <lineage>
        <taxon>Bacteria</taxon>
        <taxon>Pseudomonadati</taxon>
        <taxon>Bacteroidota</taxon>
        <taxon>Cytophagia</taxon>
        <taxon>Cytophagales</taxon>
        <taxon>Spirosomataceae</taxon>
        <taxon>Runella</taxon>
    </lineage>
</organism>